<organism evidence="2 3">
    <name type="scientific">Tritrichomonas musculus</name>
    <dbReference type="NCBI Taxonomy" id="1915356"/>
    <lineage>
        <taxon>Eukaryota</taxon>
        <taxon>Metamonada</taxon>
        <taxon>Parabasalia</taxon>
        <taxon>Tritrichomonadida</taxon>
        <taxon>Tritrichomonadidae</taxon>
        <taxon>Tritrichomonas</taxon>
    </lineage>
</organism>
<sequence length="157" mass="18043">MDEKFAKMWKMGSGNSGKRFSGENPIPEKTEVATKDSWKTEPMPEKTATTPINLNISKEDMSIVKMGHIPDAMEDHWFMYCDDDTIRYYRSWTGFCIFIAKYKEVDGGYLITELEVNRDPSQYTSDDIVNDKANFLGLLVDEFGGDSSSYWEAFLNK</sequence>
<gene>
    <name evidence="2" type="ORF">M9Y10_014781</name>
</gene>
<evidence type="ECO:0000256" key="1">
    <source>
        <dbReference type="SAM" id="MobiDB-lite"/>
    </source>
</evidence>
<protein>
    <submittedName>
        <fullName evidence="2">Uncharacterized protein</fullName>
    </submittedName>
</protein>
<feature type="compositionally biased region" description="Basic and acidic residues" evidence="1">
    <location>
        <begin position="26"/>
        <end position="44"/>
    </location>
</feature>
<feature type="region of interest" description="Disordered" evidence="1">
    <location>
        <begin position="1"/>
        <end position="48"/>
    </location>
</feature>
<dbReference type="EMBL" id="JAPFFF010000002">
    <property type="protein sequence ID" value="KAK8896856.1"/>
    <property type="molecule type" value="Genomic_DNA"/>
</dbReference>
<proteinExistence type="predicted"/>
<name>A0ABR2L1C6_9EUKA</name>
<keyword evidence="3" id="KW-1185">Reference proteome</keyword>
<dbReference type="Proteomes" id="UP001470230">
    <property type="component" value="Unassembled WGS sequence"/>
</dbReference>
<evidence type="ECO:0000313" key="3">
    <source>
        <dbReference type="Proteomes" id="UP001470230"/>
    </source>
</evidence>
<accession>A0ABR2L1C6</accession>
<reference evidence="2 3" key="1">
    <citation type="submission" date="2024-04" db="EMBL/GenBank/DDBJ databases">
        <title>Tritrichomonas musculus Genome.</title>
        <authorList>
            <person name="Alves-Ferreira E."/>
            <person name="Grigg M."/>
            <person name="Lorenzi H."/>
            <person name="Galac M."/>
        </authorList>
    </citation>
    <scope>NUCLEOTIDE SEQUENCE [LARGE SCALE GENOMIC DNA]</scope>
    <source>
        <strain evidence="2 3">EAF2021</strain>
    </source>
</reference>
<comment type="caution">
    <text evidence="2">The sequence shown here is derived from an EMBL/GenBank/DDBJ whole genome shotgun (WGS) entry which is preliminary data.</text>
</comment>
<evidence type="ECO:0000313" key="2">
    <source>
        <dbReference type="EMBL" id="KAK8896856.1"/>
    </source>
</evidence>